<evidence type="ECO:0000313" key="4">
    <source>
        <dbReference type="EMBL" id="MFB9908531.1"/>
    </source>
</evidence>
<dbReference type="Gene3D" id="3.40.710.10">
    <property type="entry name" value="DD-peptidase/beta-lactamase superfamily"/>
    <property type="match status" value="1"/>
</dbReference>
<keyword evidence="4" id="KW-0378">Hydrolase</keyword>
<keyword evidence="1" id="KW-1133">Transmembrane helix</keyword>
<keyword evidence="1" id="KW-0812">Transmembrane</keyword>
<feature type="chain" id="PRO_5047419915" evidence="2">
    <location>
        <begin position="20"/>
        <end position="484"/>
    </location>
</feature>
<dbReference type="Pfam" id="PF00144">
    <property type="entry name" value="Beta-lactamase"/>
    <property type="match status" value="1"/>
</dbReference>
<keyword evidence="1" id="KW-0472">Membrane</keyword>
<gene>
    <name evidence="4" type="ORF">ACFFQA_31735</name>
</gene>
<evidence type="ECO:0000259" key="3">
    <source>
        <dbReference type="Pfam" id="PF00144"/>
    </source>
</evidence>
<dbReference type="PANTHER" id="PTHR46825">
    <property type="entry name" value="D-ALANYL-D-ALANINE-CARBOXYPEPTIDASE/ENDOPEPTIDASE AMPH"/>
    <property type="match status" value="1"/>
</dbReference>
<comment type="caution">
    <text evidence="4">The sequence shown here is derived from an EMBL/GenBank/DDBJ whole genome shotgun (WGS) entry which is preliminary data.</text>
</comment>
<protein>
    <submittedName>
        <fullName evidence="4">Serine hydrolase domain-containing protein</fullName>
        <ecNumber evidence="4">3.-.-.-</ecNumber>
    </submittedName>
</protein>
<keyword evidence="2" id="KW-0732">Signal</keyword>
<sequence>MRWILTAVLLLLAASPATAAEPGALTAAAIDALVVKHREATGLPGVAVVVTKGTEVVHAAGYGHSPDGRPITDRTPMAVASVSKSFTALAVVQLAEAGWVRLDAPVREFLPEFTMADPRSAGITVRQLLNQTSGMSDSTYAATSGPQAATLGEAVAMLKPATLAAAPGTAWSYHNPNYVVAARLVEVVSGKPFATYLRDHVFAPLRMNDSTTADTDRDLPPSARGHLMPLGFPLAVPEPTSFGNGSGGVLSTARDMAAWLIAQNYGGGAVVSPAGLAELRTPTPVSGSYALGWSLDTTASGSPVIEHAGDLFTSTAYQAVLPSSGYGIAVMANTGTVYGDASTLARTVIAAAEGQATPGEPSRTGLVVTDAVMLALAVFVVAFSARGVRRAVRSPVRRGPWRTGLSLAVLVAPLMLCLTAHHVVSYLYRGRDVGWTHLFYFYPVFMVLLCAMAIGGVTVALARLVFRERSTAPGQGLEISRTAA</sequence>
<dbReference type="EC" id="3.-.-.-" evidence="4"/>
<evidence type="ECO:0000256" key="1">
    <source>
        <dbReference type="SAM" id="Phobius"/>
    </source>
</evidence>
<feature type="transmembrane region" description="Helical" evidence="1">
    <location>
        <begin position="440"/>
        <end position="466"/>
    </location>
</feature>
<dbReference type="InterPro" id="IPR050491">
    <property type="entry name" value="AmpC-like"/>
</dbReference>
<evidence type="ECO:0000313" key="5">
    <source>
        <dbReference type="Proteomes" id="UP001589693"/>
    </source>
</evidence>
<dbReference type="InterPro" id="IPR012338">
    <property type="entry name" value="Beta-lactam/transpept-like"/>
</dbReference>
<feature type="transmembrane region" description="Helical" evidence="1">
    <location>
        <begin position="365"/>
        <end position="385"/>
    </location>
</feature>
<dbReference type="RefSeq" id="WP_377860322.1">
    <property type="nucleotide sequence ID" value="NZ_JBHLZU010000027.1"/>
</dbReference>
<dbReference type="SUPFAM" id="SSF56601">
    <property type="entry name" value="beta-lactamase/transpeptidase-like"/>
    <property type="match status" value="1"/>
</dbReference>
<feature type="signal peptide" evidence="2">
    <location>
        <begin position="1"/>
        <end position="19"/>
    </location>
</feature>
<feature type="domain" description="Beta-lactamase-related" evidence="3">
    <location>
        <begin position="30"/>
        <end position="350"/>
    </location>
</feature>
<feature type="transmembrane region" description="Helical" evidence="1">
    <location>
        <begin position="405"/>
        <end position="428"/>
    </location>
</feature>
<accession>A0ABV6A5Y9</accession>
<dbReference type="GO" id="GO:0016787">
    <property type="term" value="F:hydrolase activity"/>
    <property type="evidence" value="ECO:0007669"/>
    <property type="project" value="UniProtKB-KW"/>
</dbReference>
<evidence type="ECO:0000256" key="2">
    <source>
        <dbReference type="SAM" id="SignalP"/>
    </source>
</evidence>
<dbReference type="InterPro" id="IPR001466">
    <property type="entry name" value="Beta-lactam-related"/>
</dbReference>
<keyword evidence="5" id="KW-1185">Reference proteome</keyword>
<name>A0ABV6A5Y9_9PSEU</name>
<dbReference type="Proteomes" id="UP001589693">
    <property type="component" value="Unassembled WGS sequence"/>
</dbReference>
<dbReference type="EMBL" id="JBHLZU010000027">
    <property type="protein sequence ID" value="MFB9908531.1"/>
    <property type="molecule type" value="Genomic_DNA"/>
</dbReference>
<organism evidence="4 5">
    <name type="scientific">Allokutzneria oryzae</name>
    <dbReference type="NCBI Taxonomy" id="1378989"/>
    <lineage>
        <taxon>Bacteria</taxon>
        <taxon>Bacillati</taxon>
        <taxon>Actinomycetota</taxon>
        <taxon>Actinomycetes</taxon>
        <taxon>Pseudonocardiales</taxon>
        <taxon>Pseudonocardiaceae</taxon>
        <taxon>Allokutzneria</taxon>
    </lineage>
</organism>
<dbReference type="PANTHER" id="PTHR46825:SF9">
    <property type="entry name" value="BETA-LACTAMASE-RELATED DOMAIN-CONTAINING PROTEIN"/>
    <property type="match status" value="1"/>
</dbReference>
<reference evidence="4 5" key="1">
    <citation type="submission" date="2024-09" db="EMBL/GenBank/DDBJ databases">
        <authorList>
            <person name="Sun Q."/>
            <person name="Mori K."/>
        </authorList>
    </citation>
    <scope>NUCLEOTIDE SEQUENCE [LARGE SCALE GENOMIC DNA]</scope>
    <source>
        <strain evidence="4 5">TBRC 7907</strain>
    </source>
</reference>
<proteinExistence type="predicted"/>